<dbReference type="HOGENOM" id="CLU_038046_1_0_7"/>
<keyword evidence="2 4" id="KW-1133">Transmembrane helix</keyword>
<dbReference type="PANTHER" id="PTHR23523:SF2">
    <property type="entry name" value="2-NITROIMIDAZOLE TRANSPORTER"/>
    <property type="match status" value="1"/>
</dbReference>
<dbReference type="STRING" id="235279.HH_0865"/>
<dbReference type="OrthoDB" id="5317164at2"/>
<feature type="transmembrane region" description="Helical" evidence="4">
    <location>
        <begin position="241"/>
        <end position="263"/>
    </location>
</feature>
<dbReference type="Gene3D" id="1.20.1250.20">
    <property type="entry name" value="MFS general substrate transporter like domains"/>
    <property type="match status" value="1"/>
</dbReference>
<feature type="transmembrane region" description="Helical" evidence="4">
    <location>
        <begin position="158"/>
        <end position="176"/>
    </location>
</feature>
<protein>
    <recommendedName>
        <fullName evidence="7">Major facilitator superfamily (MFS) profile domain-containing protein</fullName>
    </recommendedName>
</protein>
<feature type="transmembrane region" description="Helical" evidence="4">
    <location>
        <begin position="270"/>
        <end position="288"/>
    </location>
</feature>
<evidence type="ECO:0008006" key="7">
    <source>
        <dbReference type="Google" id="ProtNLM"/>
    </source>
</evidence>
<feature type="transmembrane region" description="Helical" evidence="4">
    <location>
        <begin position="330"/>
        <end position="353"/>
    </location>
</feature>
<evidence type="ECO:0000256" key="4">
    <source>
        <dbReference type="SAM" id="Phobius"/>
    </source>
</evidence>
<feature type="transmembrane region" description="Helical" evidence="4">
    <location>
        <begin position="294"/>
        <end position="318"/>
    </location>
</feature>
<keyword evidence="6" id="KW-1185">Reference proteome</keyword>
<dbReference type="PANTHER" id="PTHR23523">
    <property type="match status" value="1"/>
</dbReference>
<feature type="transmembrane region" description="Helical" evidence="4">
    <location>
        <begin position="75"/>
        <end position="94"/>
    </location>
</feature>
<evidence type="ECO:0000256" key="1">
    <source>
        <dbReference type="ARBA" id="ARBA00022692"/>
    </source>
</evidence>
<evidence type="ECO:0000256" key="2">
    <source>
        <dbReference type="ARBA" id="ARBA00022989"/>
    </source>
</evidence>
<evidence type="ECO:0000313" key="5">
    <source>
        <dbReference type="EMBL" id="AAP77462.1"/>
    </source>
</evidence>
<dbReference type="AlphaFoldDB" id="Q7VHU8"/>
<sequence>MTLHKKIFLINLLPILLISLNLRAPITSVGPVVDLIKDYYHLSAAQAGLLTSLPLFAFGIVSFIVAIFQPTRAMLFGLLCISIGEIIRCIGGSIELFIGTAIMGSGIAVANVLLPSFVKAKFPRDVPKIMGIYSLVINISATLGIAAILPLIHLMSVPIAMGCWIILAIMAILSYLPQIKNHRISRKKVKIHLKGTLWTNLSAWNISLFMGFTSTIAYSFFTWYPSFIISFGYSQTFASNIMILAQMIVIPASFLAPLMLGSLTHKQKGIFIGAICGLYILSFSLLLYTHNLWVIVLVSILIGIPVGGVFGIALLFISNKSANVQIATKLSAMAQGIGYLLASLGPVLIGRFYDLYQNFTYSLIALLFLSVILNVIGFLAYKSPQIQSS</sequence>
<proteinExistence type="predicted"/>
<dbReference type="GO" id="GO:0016746">
    <property type="term" value="F:acyltransferase activity"/>
    <property type="evidence" value="ECO:0007669"/>
    <property type="project" value="UniProtKB-KW"/>
</dbReference>
<evidence type="ECO:0000313" key="6">
    <source>
        <dbReference type="Proteomes" id="UP000002495"/>
    </source>
</evidence>
<feature type="transmembrane region" description="Helical" evidence="4">
    <location>
        <begin position="47"/>
        <end position="68"/>
    </location>
</feature>
<keyword evidence="1 4" id="KW-0812">Transmembrane</keyword>
<feature type="transmembrane region" description="Helical" evidence="4">
    <location>
        <begin position="100"/>
        <end position="118"/>
    </location>
</feature>
<dbReference type="SUPFAM" id="SSF103473">
    <property type="entry name" value="MFS general substrate transporter"/>
    <property type="match status" value="1"/>
</dbReference>
<feature type="transmembrane region" description="Helical" evidence="4">
    <location>
        <begin position="197"/>
        <end position="221"/>
    </location>
</feature>
<name>Q7VHU8_HELHP</name>
<keyword evidence="5" id="KW-0808">Transferase</keyword>
<dbReference type="EMBL" id="AE017125">
    <property type="protein sequence ID" value="AAP77462.1"/>
    <property type="molecule type" value="Genomic_DNA"/>
</dbReference>
<dbReference type="eggNOG" id="COG2807">
    <property type="taxonomic scope" value="Bacteria"/>
</dbReference>
<feature type="transmembrane region" description="Helical" evidence="4">
    <location>
        <begin position="359"/>
        <end position="381"/>
    </location>
</feature>
<evidence type="ECO:0000256" key="3">
    <source>
        <dbReference type="ARBA" id="ARBA00023136"/>
    </source>
</evidence>
<gene>
    <name evidence="5" type="ordered locus">HH_0865</name>
</gene>
<reference evidence="5 6" key="1">
    <citation type="journal article" date="2003" name="Proc. Natl. Acad. Sci. U.S.A.">
        <title>The complete genome sequence of the carcinogenic bacterium Helicobacter hepaticus.</title>
        <authorList>
            <person name="Suerbaum S."/>
            <person name="Josenhans C."/>
            <person name="Sterzenbach T."/>
            <person name="Drescher B."/>
            <person name="Brandt P."/>
            <person name="Bell M."/>
            <person name="Droege M."/>
            <person name="Fartmann B."/>
            <person name="Fischer H.-P."/>
            <person name="Ge Z."/>
            <person name="Hoerster A."/>
            <person name="Holland R."/>
            <person name="Klein K."/>
            <person name="Koenig J."/>
            <person name="Macko L."/>
            <person name="Mendz G.L."/>
            <person name="Nyakatura G."/>
            <person name="Schauer D.B."/>
            <person name="Shen Z."/>
            <person name="Weber J."/>
            <person name="Frosch M."/>
            <person name="Fox J.G."/>
        </authorList>
    </citation>
    <scope>NUCLEOTIDE SEQUENCE [LARGE SCALE GENOMIC DNA]</scope>
    <source>
        <strain evidence="6">ATCC 51449 / 3B1</strain>
    </source>
</reference>
<organism evidence="5 6">
    <name type="scientific">Helicobacter hepaticus (strain ATCC 51449 / 3B1)</name>
    <dbReference type="NCBI Taxonomy" id="235279"/>
    <lineage>
        <taxon>Bacteria</taxon>
        <taxon>Pseudomonadati</taxon>
        <taxon>Campylobacterota</taxon>
        <taxon>Epsilonproteobacteria</taxon>
        <taxon>Campylobacterales</taxon>
        <taxon>Helicobacteraceae</taxon>
        <taxon>Helicobacter</taxon>
    </lineage>
</organism>
<dbReference type="GO" id="GO:0022857">
    <property type="term" value="F:transmembrane transporter activity"/>
    <property type="evidence" value="ECO:0007669"/>
    <property type="project" value="InterPro"/>
</dbReference>
<dbReference type="Pfam" id="PF07690">
    <property type="entry name" value="MFS_1"/>
    <property type="match status" value="1"/>
</dbReference>
<feature type="transmembrane region" description="Helical" evidence="4">
    <location>
        <begin position="130"/>
        <end position="152"/>
    </location>
</feature>
<dbReference type="InterPro" id="IPR052524">
    <property type="entry name" value="MFS_Cyanate_Porter"/>
</dbReference>
<dbReference type="KEGG" id="hhe:HH_0865"/>
<accession>Q7VHU8</accession>
<keyword evidence="3 4" id="KW-0472">Membrane</keyword>
<dbReference type="RefSeq" id="WP_011115705.1">
    <property type="nucleotide sequence ID" value="NC_004917.1"/>
</dbReference>
<dbReference type="InterPro" id="IPR011701">
    <property type="entry name" value="MFS"/>
</dbReference>
<dbReference type="Proteomes" id="UP000002495">
    <property type="component" value="Chromosome"/>
</dbReference>
<keyword evidence="5" id="KW-0012">Acyltransferase</keyword>
<dbReference type="InterPro" id="IPR036259">
    <property type="entry name" value="MFS_trans_sf"/>
</dbReference>